<keyword evidence="2" id="KW-1185">Reference proteome</keyword>
<gene>
    <name evidence="1" type="ORF">AHOG_17125</name>
</gene>
<proteinExistence type="predicted"/>
<evidence type="ECO:0000313" key="1">
    <source>
        <dbReference type="EMBL" id="ASO21050.1"/>
    </source>
</evidence>
<organism evidence="1 2">
    <name type="scientific">Actinoalloteichus hoggarensis</name>
    <dbReference type="NCBI Taxonomy" id="1470176"/>
    <lineage>
        <taxon>Bacteria</taxon>
        <taxon>Bacillati</taxon>
        <taxon>Actinomycetota</taxon>
        <taxon>Actinomycetes</taxon>
        <taxon>Pseudonocardiales</taxon>
        <taxon>Pseudonocardiaceae</taxon>
        <taxon>Actinoalloteichus</taxon>
    </lineage>
</organism>
<dbReference type="Pfam" id="PF12307">
    <property type="entry name" value="DUF3631"/>
    <property type="match status" value="1"/>
</dbReference>
<name>A0A221W560_9PSEU</name>
<dbReference type="Proteomes" id="UP000204221">
    <property type="component" value="Chromosome"/>
</dbReference>
<dbReference type="InterPro" id="IPR022081">
    <property type="entry name" value="DUF3631"/>
</dbReference>
<dbReference type="KEGG" id="ahg:AHOG_17125"/>
<dbReference type="AlphaFoldDB" id="A0A221W560"/>
<accession>A0A221W560</accession>
<protein>
    <submittedName>
        <fullName evidence="1">Uncharacterized protein</fullName>
    </submittedName>
</protein>
<dbReference type="EMBL" id="CP022521">
    <property type="protein sequence ID" value="ASO21050.1"/>
    <property type="molecule type" value="Genomic_DNA"/>
</dbReference>
<dbReference type="RefSeq" id="WP_093942288.1">
    <property type="nucleotide sequence ID" value="NZ_CP022521.1"/>
</dbReference>
<dbReference type="OrthoDB" id="3261135at2"/>
<reference evidence="1 2" key="1">
    <citation type="submission" date="2017-07" db="EMBL/GenBank/DDBJ databases">
        <title>Complete genome sequence of Actinoalloteichus hoggarensis DSM 45943, type strain of Actinoalloteichus hoggarensis.</title>
        <authorList>
            <person name="Ruckert C."/>
            <person name="Nouioui I."/>
            <person name="Willmese J."/>
            <person name="van Wezel G."/>
            <person name="Klenk H.-P."/>
            <person name="Kalinowski J."/>
            <person name="Zotchev S.B."/>
        </authorList>
    </citation>
    <scope>NUCLEOTIDE SEQUENCE [LARGE SCALE GENOMIC DNA]</scope>
    <source>
        <strain evidence="1 2">DSM 45943</strain>
    </source>
</reference>
<sequence length="414" mass="45325">MPDGGRILDDIQRFIQRFNVFPSQHCAPMLALWYAHTHLAHQFYVTPRLILSSAEPGSGKTRVLEVAQFLVYRPEMILSPSTAALFRMITEKPLTILFDEVDTVFNPKASGTEDLRGMLNAGYKRTATIPRCVTENGTVRVEKLRVYSPAALAGIAGHMPTTITTRAITVHMRRRGPGETVEPFREQTVEAEAVPLRDALAGWAASIADTIGATVPTMPDGVTDRPAEIWEPLLAIAEAAGGDWPETARAACRHFVIESATAEEASLGVRLLADIRAIYQRDQVDRMPTARLLWELNDMEEAPWGDLHGKPLDGRRLAKELGRYGVKPTVFRDGGKTPRGYTEAGETGLSDAWSRYLPPDTRNERNIRNTAGQLVALPDRVADTSATPDSAATALTSNVADVSHVAPPQEGWSA</sequence>
<evidence type="ECO:0000313" key="2">
    <source>
        <dbReference type="Proteomes" id="UP000204221"/>
    </source>
</evidence>